<evidence type="ECO:0000313" key="4">
    <source>
        <dbReference type="Proteomes" id="UP000039046"/>
    </source>
</evidence>
<dbReference type="PANTHER" id="PTHR28288">
    <property type="entry name" value="PROTEASE B INHIBITOR 2"/>
    <property type="match status" value="1"/>
</dbReference>
<evidence type="ECO:0000259" key="2">
    <source>
        <dbReference type="Pfam" id="PF05922"/>
    </source>
</evidence>
<organism evidence="3 4">
    <name type="scientific">[Torrubiella] hemipterigena</name>
    <dbReference type="NCBI Taxonomy" id="1531966"/>
    <lineage>
        <taxon>Eukaryota</taxon>
        <taxon>Fungi</taxon>
        <taxon>Dikarya</taxon>
        <taxon>Ascomycota</taxon>
        <taxon>Pezizomycotina</taxon>
        <taxon>Sordariomycetes</taxon>
        <taxon>Hypocreomycetidae</taxon>
        <taxon>Hypocreales</taxon>
        <taxon>Clavicipitaceae</taxon>
        <taxon>Clavicipitaceae incertae sedis</taxon>
        <taxon>'Torrubiella' clade</taxon>
    </lineage>
</organism>
<reference evidence="3 4" key="1">
    <citation type="journal article" date="2015" name="Genome Announc.">
        <title>Draft Genome Sequence and Gene Annotation of the Entomopathogenic Fungus Verticillium hemipterigenum.</title>
        <authorList>
            <person name="Horn F."/>
            <person name="Habel A."/>
            <person name="Scharf D.H."/>
            <person name="Dworschak J."/>
            <person name="Brakhage A.A."/>
            <person name="Guthke R."/>
            <person name="Hertweck C."/>
            <person name="Linde J."/>
        </authorList>
    </citation>
    <scope>NUCLEOTIDE SEQUENCE [LARGE SCALE GENOMIC DNA]</scope>
</reference>
<dbReference type="HOGENOM" id="CLU_163543_0_0_1"/>
<dbReference type="AlphaFoldDB" id="A0A0A1T2J3"/>
<comment type="similarity">
    <text evidence="1">Belongs to the protease inhibitor I9 family.</text>
</comment>
<dbReference type="Proteomes" id="UP000039046">
    <property type="component" value="Unassembled WGS sequence"/>
</dbReference>
<sequence length="124" mass="13402">MASLAGSATTTTVVRPAPLLASVMRIRHSRSVIAINASSTLPSRHLSFTSASNMPSYIIACNDDASDDQVKAVKQKVIDQGGKIGHEYTIIKGFSAEFDDNHVQTFEAHEHVKYVEKDGVVSTQ</sequence>
<feature type="domain" description="Inhibitor I9" evidence="2">
    <location>
        <begin position="73"/>
        <end position="123"/>
    </location>
</feature>
<keyword evidence="4" id="KW-1185">Reference proteome</keyword>
<name>A0A0A1T2J3_9HYPO</name>
<dbReference type="EMBL" id="CDHN01000001">
    <property type="protein sequence ID" value="CEJ80315.1"/>
    <property type="molecule type" value="Genomic_DNA"/>
</dbReference>
<dbReference type="InterPro" id="IPR037045">
    <property type="entry name" value="S8pro/Inhibitor_I9_sf"/>
</dbReference>
<dbReference type="PANTHER" id="PTHR28288:SF2">
    <property type="entry name" value="PROTEASE B INHIBITOR 2"/>
    <property type="match status" value="1"/>
</dbReference>
<evidence type="ECO:0000256" key="1">
    <source>
        <dbReference type="ARBA" id="ARBA00038069"/>
    </source>
</evidence>
<dbReference type="GO" id="GO:0004866">
    <property type="term" value="F:endopeptidase inhibitor activity"/>
    <property type="evidence" value="ECO:0007669"/>
    <property type="project" value="UniProtKB-ARBA"/>
</dbReference>
<gene>
    <name evidence="3" type="ORF">VHEMI00505</name>
</gene>
<dbReference type="FunFam" id="3.30.70.80:FF:000005">
    <property type="entry name" value="Proteinase inhibitor I2B"/>
    <property type="match status" value="1"/>
</dbReference>
<dbReference type="Gene3D" id="3.30.70.80">
    <property type="entry name" value="Peptidase S8 propeptide/proteinase inhibitor I9"/>
    <property type="match status" value="1"/>
</dbReference>
<dbReference type="SUPFAM" id="SSF54897">
    <property type="entry name" value="Protease propeptides/inhibitors"/>
    <property type="match status" value="1"/>
</dbReference>
<proteinExistence type="inferred from homology"/>
<dbReference type="GO" id="GO:0042144">
    <property type="term" value="P:vacuole fusion, non-autophagic"/>
    <property type="evidence" value="ECO:0007669"/>
    <property type="project" value="TreeGrafter"/>
</dbReference>
<dbReference type="InterPro" id="IPR052471">
    <property type="entry name" value="PBI_I9"/>
</dbReference>
<protein>
    <recommendedName>
        <fullName evidence="2">Inhibitor I9 domain-containing protein</fullName>
    </recommendedName>
</protein>
<evidence type="ECO:0000313" key="3">
    <source>
        <dbReference type="EMBL" id="CEJ80315.1"/>
    </source>
</evidence>
<dbReference type="InterPro" id="IPR010259">
    <property type="entry name" value="S8pro/Inhibitor_I9"/>
</dbReference>
<accession>A0A0A1T2J3</accession>
<dbReference type="OrthoDB" id="5518345at2759"/>
<dbReference type="Pfam" id="PF05922">
    <property type="entry name" value="Inhibitor_I9"/>
    <property type="match status" value="1"/>
</dbReference>
<dbReference type="STRING" id="1531966.A0A0A1T2J3"/>